<gene>
    <name evidence="2" type="ORF">AA957_28785</name>
</gene>
<protein>
    <submittedName>
        <fullName evidence="2">Uncharacterized protein</fullName>
    </submittedName>
</protein>
<dbReference type="OrthoDB" id="7031099at2"/>
<evidence type="ECO:0000313" key="3">
    <source>
        <dbReference type="Proteomes" id="UP000036608"/>
    </source>
</evidence>
<keyword evidence="1" id="KW-1133">Transmembrane helix</keyword>
<feature type="transmembrane region" description="Helical" evidence="1">
    <location>
        <begin position="52"/>
        <end position="71"/>
    </location>
</feature>
<name>A0A0H5AFP0_9PSED</name>
<keyword evidence="1" id="KW-0472">Membrane</keyword>
<dbReference type="EMBL" id="CP011507">
    <property type="protein sequence ID" value="AKS09941.1"/>
    <property type="molecule type" value="Genomic_DNA"/>
</dbReference>
<dbReference type="RefSeq" id="WP_049713223.1">
    <property type="nucleotide sequence ID" value="NZ_CP011507.1"/>
</dbReference>
<sequence>MNKAPAWLRTTLSIPVYATSVVFWMLTVYMSVPAWVKILSRFVTPEKVGEGVVDLLLSGVLAAVGSALWMLGRYIRTSNARQPPKPSAAQVS</sequence>
<proteinExistence type="predicted"/>
<feature type="transmembrane region" description="Helical" evidence="1">
    <location>
        <begin position="12"/>
        <end position="32"/>
    </location>
</feature>
<dbReference type="KEGG" id="ptv:AA957_28785"/>
<evidence type="ECO:0000256" key="1">
    <source>
        <dbReference type="SAM" id="Phobius"/>
    </source>
</evidence>
<organism evidence="2 3">
    <name type="scientific">Pseudomonas trivialis</name>
    <dbReference type="NCBI Taxonomy" id="200450"/>
    <lineage>
        <taxon>Bacteria</taxon>
        <taxon>Pseudomonadati</taxon>
        <taxon>Pseudomonadota</taxon>
        <taxon>Gammaproteobacteria</taxon>
        <taxon>Pseudomonadales</taxon>
        <taxon>Pseudomonadaceae</taxon>
        <taxon>Pseudomonas</taxon>
    </lineage>
</organism>
<reference evidence="3" key="2">
    <citation type="submission" date="2015-05" db="EMBL/GenBank/DDBJ databases">
        <authorList>
            <person name="Swarnkar M.K."/>
            <person name="Vyas P."/>
            <person name="Rahi P."/>
            <person name="Thakur R."/>
            <person name="Thakur N."/>
            <person name="Singh A.K."/>
            <person name="Gulati A."/>
        </authorList>
    </citation>
    <scope>NUCLEOTIDE SEQUENCE [LARGE SCALE GENOMIC DNA]</scope>
    <source>
        <strain evidence="3">745</strain>
    </source>
</reference>
<dbReference type="AlphaFoldDB" id="A0A0H5AFP0"/>
<accession>A0A0H5AFP0</accession>
<dbReference type="PATRIC" id="fig|200450.3.peg.5919"/>
<keyword evidence="1" id="KW-0812">Transmembrane</keyword>
<reference evidence="2 3" key="1">
    <citation type="journal article" date="2015" name="Genome Announc.">
        <title>Complete Genome Sequence of the Rhizobacterium Pseudomonas trivialis Strain IHBB745 with Multiple Plant Growth-Promoting Activities and Tolerance to Desiccation and Alkalinity.</title>
        <authorList>
            <person name="Gulati A."/>
            <person name="Swarnkar M.K."/>
            <person name="Vyas P."/>
            <person name="Rahi P."/>
            <person name="Thakur R."/>
            <person name="Thakur N."/>
            <person name="Singh A.K."/>
        </authorList>
    </citation>
    <scope>NUCLEOTIDE SEQUENCE [LARGE SCALE GENOMIC DNA]</scope>
    <source>
        <strain evidence="3">745</strain>
    </source>
</reference>
<dbReference type="Proteomes" id="UP000036608">
    <property type="component" value="Chromosome"/>
</dbReference>
<evidence type="ECO:0000313" key="2">
    <source>
        <dbReference type="EMBL" id="AKS09941.1"/>
    </source>
</evidence>